<dbReference type="Gene3D" id="3.40.50.300">
    <property type="entry name" value="P-loop containing nucleotide triphosphate hydrolases"/>
    <property type="match status" value="1"/>
</dbReference>
<dbReference type="PROSITE" id="PS51194">
    <property type="entry name" value="HELICASE_CTER"/>
    <property type="match status" value="1"/>
</dbReference>
<dbReference type="PANTHER" id="PTHR45766:SF6">
    <property type="entry name" value="SWI_SNF-RELATED MATRIX-ASSOCIATED ACTIN-DEPENDENT REGULATOR OF CHROMATIN SUBFAMILY A-LIKE PROTEIN 1"/>
    <property type="match status" value="1"/>
</dbReference>
<dbReference type="GO" id="GO:0031297">
    <property type="term" value="P:replication fork processing"/>
    <property type="evidence" value="ECO:0007669"/>
    <property type="project" value="TreeGrafter"/>
</dbReference>
<dbReference type="OrthoDB" id="2801544at2759"/>
<dbReference type="PANTHER" id="PTHR45766">
    <property type="entry name" value="DNA ANNEALING HELICASE AND ENDONUCLEASE ZRANB3 FAMILY MEMBER"/>
    <property type="match status" value="1"/>
</dbReference>
<dbReference type="SUPFAM" id="SSF52540">
    <property type="entry name" value="P-loop containing nucleoside triphosphate hydrolases"/>
    <property type="match status" value="1"/>
</dbReference>
<organism evidence="4 5">
    <name type="scientific">Armadillidium nasatum</name>
    <dbReference type="NCBI Taxonomy" id="96803"/>
    <lineage>
        <taxon>Eukaryota</taxon>
        <taxon>Metazoa</taxon>
        <taxon>Ecdysozoa</taxon>
        <taxon>Arthropoda</taxon>
        <taxon>Crustacea</taxon>
        <taxon>Multicrustacea</taxon>
        <taxon>Malacostraca</taxon>
        <taxon>Eumalacostraca</taxon>
        <taxon>Peracarida</taxon>
        <taxon>Isopoda</taxon>
        <taxon>Oniscidea</taxon>
        <taxon>Crinocheta</taxon>
        <taxon>Armadillidiidae</taxon>
        <taxon>Armadillidium</taxon>
    </lineage>
</organism>
<keyword evidence="5" id="KW-1185">Reference proteome</keyword>
<dbReference type="InterPro" id="IPR001650">
    <property type="entry name" value="Helicase_C-like"/>
</dbReference>
<sequence length="260" mass="29394">MQHSRYDTMKDCFIEPIPTTPKDISSLNFCLKSIDLDQDLREDQRFHLSEYVKELLTEGNKKFLVFAHHRIMLNSISETCEEQKVHYIRIDGSTNSESRQKLVDHFQTDPNTRVAVLSITAASSGITLTAAQLVVFAELYWNPGLLIQAEDRAHRIGQVDSVLVQYLVAKGTADDFIWPLVQSKLNILNKVGLSKDSFSGAASTKQKANNKEGIMKYFSEIKDEEFLNDLFDDIPESSSSSQSSPSPSVKRKKLSENEED</sequence>
<feature type="domain" description="Helicase C-terminal" evidence="3">
    <location>
        <begin position="47"/>
        <end position="242"/>
    </location>
</feature>
<dbReference type="AlphaFoldDB" id="A0A5N5T6V2"/>
<dbReference type="GO" id="GO:0016787">
    <property type="term" value="F:hydrolase activity"/>
    <property type="evidence" value="ECO:0007669"/>
    <property type="project" value="UniProtKB-KW"/>
</dbReference>
<protein>
    <submittedName>
        <fullName evidence="4">SWI/SNF-related matrix-associated actin-dependent regulator of chromatin subfamily A-like protein 1</fullName>
    </submittedName>
</protein>
<name>A0A5N5T6V2_9CRUS</name>
<feature type="region of interest" description="Disordered" evidence="2">
    <location>
        <begin position="232"/>
        <end position="260"/>
    </location>
</feature>
<dbReference type="InterPro" id="IPR049730">
    <property type="entry name" value="SNF2/RAD54-like_C"/>
</dbReference>
<dbReference type="GO" id="GO:0043596">
    <property type="term" value="C:nuclear replication fork"/>
    <property type="evidence" value="ECO:0007669"/>
    <property type="project" value="TreeGrafter"/>
</dbReference>
<dbReference type="EMBL" id="SEYY01007702">
    <property type="protein sequence ID" value="KAB7502383.1"/>
    <property type="molecule type" value="Genomic_DNA"/>
</dbReference>
<accession>A0A5N5T6V2</accession>
<proteinExistence type="predicted"/>
<evidence type="ECO:0000259" key="3">
    <source>
        <dbReference type="PROSITE" id="PS51194"/>
    </source>
</evidence>
<dbReference type="SMART" id="SM00490">
    <property type="entry name" value="HELICc"/>
    <property type="match status" value="1"/>
</dbReference>
<reference evidence="4 5" key="1">
    <citation type="journal article" date="2019" name="PLoS Biol.">
        <title>Sex chromosomes control vertical transmission of feminizing Wolbachia symbionts in an isopod.</title>
        <authorList>
            <person name="Becking T."/>
            <person name="Chebbi M.A."/>
            <person name="Giraud I."/>
            <person name="Moumen B."/>
            <person name="Laverre T."/>
            <person name="Caubet Y."/>
            <person name="Peccoud J."/>
            <person name="Gilbert C."/>
            <person name="Cordaux R."/>
        </authorList>
    </citation>
    <scope>NUCLEOTIDE SEQUENCE [LARGE SCALE GENOMIC DNA]</scope>
    <source>
        <strain evidence="4">ANa2</strain>
        <tissue evidence="4">Whole body excluding digestive tract and cuticle</tissue>
    </source>
</reference>
<keyword evidence="1" id="KW-0378">Hydrolase</keyword>
<evidence type="ECO:0000256" key="1">
    <source>
        <dbReference type="ARBA" id="ARBA00022801"/>
    </source>
</evidence>
<dbReference type="Proteomes" id="UP000326759">
    <property type="component" value="Unassembled WGS sequence"/>
</dbReference>
<dbReference type="InterPro" id="IPR027417">
    <property type="entry name" value="P-loop_NTPase"/>
</dbReference>
<dbReference type="CDD" id="cd18793">
    <property type="entry name" value="SF2_C_SNF"/>
    <property type="match status" value="1"/>
</dbReference>
<dbReference type="Pfam" id="PF00271">
    <property type="entry name" value="Helicase_C"/>
    <property type="match status" value="1"/>
</dbReference>
<comment type="caution">
    <text evidence="4">The sequence shown here is derived from an EMBL/GenBank/DDBJ whole genome shotgun (WGS) entry which is preliminary data.</text>
</comment>
<dbReference type="GO" id="GO:0006281">
    <property type="term" value="P:DNA repair"/>
    <property type="evidence" value="ECO:0007669"/>
    <property type="project" value="TreeGrafter"/>
</dbReference>
<evidence type="ECO:0000313" key="4">
    <source>
        <dbReference type="EMBL" id="KAB7502383.1"/>
    </source>
</evidence>
<gene>
    <name evidence="4" type="primary">smarcal1_0</name>
    <name evidence="4" type="ORF">Anas_14186</name>
</gene>
<evidence type="ECO:0000313" key="5">
    <source>
        <dbReference type="Proteomes" id="UP000326759"/>
    </source>
</evidence>
<feature type="compositionally biased region" description="Low complexity" evidence="2">
    <location>
        <begin position="237"/>
        <end position="248"/>
    </location>
</feature>
<evidence type="ECO:0000256" key="2">
    <source>
        <dbReference type="SAM" id="MobiDB-lite"/>
    </source>
</evidence>